<evidence type="ECO:0000313" key="10">
    <source>
        <dbReference type="EMBL" id="KAJ6231039.1"/>
    </source>
</evidence>
<dbReference type="SMART" id="SM00028">
    <property type="entry name" value="TPR"/>
    <property type="match status" value="2"/>
</dbReference>
<keyword evidence="12" id="KW-1185">Reference proteome</keyword>
<evidence type="ECO:0000256" key="6">
    <source>
        <dbReference type="ARBA" id="ARBA00023235"/>
    </source>
</evidence>
<dbReference type="Gene3D" id="3.10.50.40">
    <property type="match status" value="1"/>
</dbReference>
<evidence type="ECO:0000256" key="5">
    <source>
        <dbReference type="ARBA" id="ARBA00023110"/>
    </source>
</evidence>
<dbReference type="PANTHER" id="PTHR46512:SF9">
    <property type="entry name" value="PEPTIDYLPROLYL ISOMERASE"/>
    <property type="match status" value="1"/>
</dbReference>
<dbReference type="PANTHER" id="PTHR46512">
    <property type="entry name" value="PEPTIDYLPROLYL ISOMERASE"/>
    <property type="match status" value="1"/>
</dbReference>
<evidence type="ECO:0000256" key="7">
    <source>
        <dbReference type="PROSITE-ProRule" id="PRU00277"/>
    </source>
</evidence>
<evidence type="ECO:0000313" key="11">
    <source>
        <dbReference type="Proteomes" id="UP001146793"/>
    </source>
</evidence>
<dbReference type="SUPFAM" id="SSF54534">
    <property type="entry name" value="FKBP-like"/>
    <property type="match status" value="1"/>
</dbReference>
<accession>A0AAV7Z774</accession>
<reference evidence="9" key="2">
    <citation type="submission" date="2022-08" db="EMBL/GenBank/DDBJ databases">
        <title>Novel sulphate-reducing endosymbionts in the free-living metamonad Anaeramoeba.</title>
        <authorList>
            <person name="Jerlstrom-Hultqvist J."/>
            <person name="Cepicka I."/>
            <person name="Gallot-Lavallee L."/>
            <person name="Salas-Leiva D."/>
            <person name="Curtis B.A."/>
            <person name="Zahonova K."/>
            <person name="Pipaliya S."/>
            <person name="Dacks J."/>
            <person name="Roger A.J."/>
        </authorList>
    </citation>
    <scope>NUCLEOTIDE SEQUENCE</scope>
    <source>
        <strain evidence="9">Busselton2</strain>
    </source>
</reference>
<name>A0AAV7Z774_9EUKA</name>
<dbReference type="GO" id="GO:0003755">
    <property type="term" value="F:peptidyl-prolyl cis-trans isomerase activity"/>
    <property type="evidence" value="ECO:0007669"/>
    <property type="project" value="UniProtKB-KW"/>
</dbReference>
<organism evidence="9 11">
    <name type="scientific">Anaeramoeba flamelloides</name>
    <dbReference type="NCBI Taxonomy" id="1746091"/>
    <lineage>
        <taxon>Eukaryota</taxon>
        <taxon>Metamonada</taxon>
        <taxon>Anaeramoebidae</taxon>
        <taxon>Anaeramoeba</taxon>
    </lineage>
</organism>
<dbReference type="PROSITE" id="PS50059">
    <property type="entry name" value="FKBP_PPIASE"/>
    <property type="match status" value="1"/>
</dbReference>
<dbReference type="SUPFAM" id="SSF48452">
    <property type="entry name" value="TPR-like"/>
    <property type="match status" value="1"/>
</dbReference>
<evidence type="ECO:0000313" key="12">
    <source>
        <dbReference type="Proteomes" id="UP001150062"/>
    </source>
</evidence>
<dbReference type="InterPro" id="IPR019734">
    <property type="entry name" value="TPR_rpt"/>
</dbReference>
<evidence type="ECO:0000256" key="4">
    <source>
        <dbReference type="ARBA" id="ARBA00022803"/>
    </source>
</evidence>
<dbReference type="InterPro" id="IPR046357">
    <property type="entry name" value="PPIase_dom_sf"/>
</dbReference>
<proteinExistence type="predicted"/>
<keyword evidence="3" id="KW-0677">Repeat</keyword>
<dbReference type="AlphaFoldDB" id="A0AAV7Z774"/>
<evidence type="ECO:0000313" key="9">
    <source>
        <dbReference type="EMBL" id="KAJ3436172.1"/>
    </source>
</evidence>
<dbReference type="EMBL" id="JANTQA010000036">
    <property type="protein sequence ID" value="KAJ3436172.1"/>
    <property type="molecule type" value="Genomic_DNA"/>
</dbReference>
<evidence type="ECO:0000256" key="2">
    <source>
        <dbReference type="ARBA" id="ARBA00013194"/>
    </source>
</evidence>
<dbReference type="Proteomes" id="UP001150062">
    <property type="component" value="Unassembled WGS sequence"/>
</dbReference>
<comment type="catalytic activity">
    <reaction evidence="1 7">
        <text>[protein]-peptidylproline (omega=180) = [protein]-peptidylproline (omega=0)</text>
        <dbReference type="Rhea" id="RHEA:16237"/>
        <dbReference type="Rhea" id="RHEA-COMP:10747"/>
        <dbReference type="Rhea" id="RHEA-COMP:10748"/>
        <dbReference type="ChEBI" id="CHEBI:83833"/>
        <dbReference type="ChEBI" id="CHEBI:83834"/>
        <dbReference type="EC" id="5.2.1.8"/>
    </reaction>
</comment>
<keyword evidence="5 7" id="KW-0697">Rotamase</keyword>
<dbReference type="Pfam" id="PF13181">
    <property type="entry name" value="TPR_8"/>
    <property type="match status" value="2"/>
</dbReference>
<evidence type="ECO:0000256" key="3">
    <source>
        <dbReference type="ARBA" id="ARBA00022737"/>
    </source>
</evidence>
<dbReference type="EC" id="5.2.1.8" evidence="2 7"/>
<keyword evidence="6 7" id="KW-0413">Isomerase</keyword>
<dbReference type="InterPro" id="IPR011990">
    <property type="entry name" value="TPR-like_helical_dom_sf"/>
</dbReference>
<feature type="domain" description="PPIase FKBP-type" evidence="8">
    <location>
        <begin position="29"/>
        <end position="117"/>
    </location>
</feature>
<dbReference type="InterPro" id="IPR001179">
    <property type="entry name" value="PPIase_FKBP_dom"/>
</dbReference>
<gene>
    <name evidence="9" type="ORF">M0812_18225</name>
    <name evidence="10" type="ORF">M0813_00855</name>
</gene>
<protein>
    <recommendedName>
        <fullName evidence="2 7">peptidylprolyl isomerase</fullName>
        <ecNumber evidence="2 7">5.2.1.8</ecNumber>
    </recommendedName>
</protein>
<dbReference type="Proteomes" id="UP001146793">
    <property type="component" value="Unassembled WGS sequence"/>
</dbReference>
<keyword evidence="4" id="KW-0802">TPR repeat</keyword>
<dbReference type="EMBL" id="JAOAOG010000304">
    <property type="protein sequence ID" value="KAJ6231039.1"/>
    <property type="molecule type" value="Genomic_DNA"/>
</dbReference>
<sequence length="270" mass="31082">MSVELIKLHKGAITKKVIKSGKGESPKKLSKCTVSYVGTDENGNVFDSSQFRSSDFTFELGSHRIIKGWEIALQSMKEGEISIFTIQPELAYENNTISEILKPNSTVIYEIELKSVDNTRCFENRIKELNKTKEQGNNNFRGSKYNEAIGKYEECLRMVKLFPISGLNEEEEKQLFQLSQTYILNIAMTFIKIEKYGKAIRYCDLALKNDPKNEKALYRKGLSLGEMGNFENALEIFDFGLECYKNNKSMKTKLNFYKKKMNKTKNTNKK</sequence>
<evidence type="ECO:0000256" key="1">
    <source>
        <dbReference type="ARBA" id="ARBA00000971"/>
    </source>
</evidence>
<dbReference type="Pfam" id="PF00254">
    <property type="entry name" value="FKBP_C"/>
    <property type="match status" value="1"/>
</dbReference>
<reference evidence="10" key="1">
    <citation type="submission" date="2022-08" db="EMBL/GenBank/DDBJ databases">
        <title>Novel sulfate-reducing endosymbionts in the free-living metamonad Anaeramoeba.</title>
        <authorList>
            <person name="Jerlstrom-Hultqvist J."/>
            <person name="Cepicka I."/>
            <person name="Gallot-Lavallee L."/>
            <person name="Salas-Leiva D."/>
            <person name="Curtis B.A."/>
            <person name="Zahonova K."/>
            <person name="Pipaliya S."/>
            <person name="Dacks J."/>
            <person name="Roger A.J."/>
        </authorList>
    </citation>
    <scope>NUCLEOTIDE SEQUENCE</scope>
    <source>
        <strain evidence="10">Schooner1</strain>
    </source>
</reference>
<dbReference type="InterPro" id="IPR050754">
    <property type="entry name" value="FKBP4/5/8-like"/>
</dbReference>
<comment type="caution">
    <text evidence="9">The sequence shown here is derived from an EMBL/GenBank/DDBJ whole genome shotgun (WGS) entry which is preliminary data.</text>
</comment>
<evidence type="ECO:0000259" key="8">
    <source>
        <dbReference type="PROSITE" id="PS50059"/>
    </source>
</evidence>
<dbReference type="Gene3D" id="1.25.40.10">
    <property type="entry name" value="Tetratricopeptide repeat domain"/>
    <property type="match status" value="1"/>
</dbReference>